<evidence type="ECO:0000313" key="2">
    <source>
        <dbReference type="Proteomes" id="UP000317977"/>
    </source>
</evidence>
<dbReference type="Proteomes" id="UP000317977">
    <property type="component" value="Unassembled WGS sequence"/>
</dbReference>
<protein>
    <submittedName>
        <fullName evidence="1">Uncharacterized protein</fullName>
    </submittedName>
</protein>
<evidence type="ECO:0000313" key="1">
    <source>
        <dbReference type="EMBL" id="TWU58136.1"/>
    </source>
</evidence>
<reference evidence="1 2" key="1">
    <citation type="submission" date="2019-02" db="EMBL/GenBank/DDBJ databases">
        <title>Deep-cultivation of Planctomycetes and their phenomic and genomic characterization uncovers novel biology.</title>
        <authorList>
            <person name="Wiegand S."/>
            <person name="Jogler M."/>
            <person name="Boedeker C."/>
            <person name="Pinto D."/>
            <person name="Vollmers J."/>
            <person name="Rivas-Marin E."/>
            <person name="Kohn T."/>
            <person name="Peeters S.H."/>
            <person name="Heuer A."/>
            <person name="Rast P."/>
            <person name="Oberbeckmann S."/>
            <person name="Bunk B."/>
            <person name="Jeske O."/>
            <person name="Meyerdierks A."/>
            <person name="Storesund J.E."/>
            <person name="Kallscheuer N."/>
            <person name="Luecker S."/>
            <person name="Lage O.M."/>
            <person name="Pohl T."/>
            <person name="Merkel B.J."/>
            <person name="Hornburger P."/>
            <person name="Mueller R.-W."/>
            <person name="Bruemmer F."/>
            <person name="Labrenz M."/>
            <person name="Spormann A.M."/>
            <person name="Op Den Camp H."/>
            <person name="Overmann J."/>
            <person name="Amann R."/>
            <person name="Jetten M.S.M."/>
            <person name="Mascher T."/>
            <person name="Medema M.H."/>
            <person name="Devos D.P."/>
            <person name="Kaster A.-K."/>
            <person name="Ovreas L."/>
            <person name="Rohde M."/>
            <person name="Galperin M.Y."/>
            <person name="Jogler C."/>
        </authorList>
    </citation>
    <scope>NUCLEOTIDE SEQUENCE [LARGE SCALE GENOMIC DNA]</scope>
    <source>
        <strain evidence="1 2">Poly59</strain>
    </source>
</reference>
<gene>
    <name evidence="1" type="ORF">Poly59_10450</name>
</gene>
<organism evidence="1 2">
    <name type="scientific">Rubripirellula reticaptiva</name>
    <dbReference type="NCBI Taxonomy" id="2528013"/>
    <lineage>
        <taxon>Bacteria</taxon>
        <taxon>Pseudomonadati</taxon>
        <taxon>Planctomycetota</taxon>
        <taxon>Planctomycetia</taxon>
        <taxon>Pirellulales</taxon>
        <taxon>Pirellulaceae</taxon>
        <taxon>Rubripirellula</taxon>
    </lineage>
</organism>
<proteinExistence type="predicted"/>
<name>A0A5C6FDJ2_9BACT</name>
<accession>A0A5C6FDJ2</accession>
<dbReference type="AlphaFoldDB" id="A0A5C6FDJ2"/>
<sequence>MIRGTSGIKLLSPFFDLADRIQVNAKRSVACNPSLGFAKGKDINGVRFAS</sequence>
<dbReference type="EMBL" id="SJPX01000001">
    <property type="protein sequence ID" value="TWU58136.1"/>
    <property type="molecule type" value="Genomic_DNA"/>
</dbReference>
<keyword evidence="2" id="KW-1185">Reference proteome</keyword>
<comment type="caution">
    <text evidence="1">The sequence shown here is derived from an EMBL/GenBank/DDBJ whole genome shotgun (WGS) entry which is preliminary data.</text>
</comment>